<dbReference type="PROSITE" id="PS50937">
    <property type="entry name" value="HTH_MERR_2"/>
    <property type="match status" value="1"/>
</dbReference>
<gene>
    <name evidence="3" type="ORF">Ana3638_12505</name>
</gene>
<evidence type="ECO:0000259" key="2">
    <source>
        <dbReference type="PROSITE" id="PS50937"/>
    </source>
</evidence>
<proteinExistence type="predicted"/>
<dbReference type="PRINTS" id="PR00040">
    <property type="entry name" value="HTHMERR"/>
</dbReference>
<dbReference type="AlphaFoldDB" id="A0A6P1TPD7"/>
<dbReference type="Pfam" id="PF07739">
    <property type="entry name" value="TipAS"/>
    <property type="match status" value="1"/>
</dbReference>
<dbReference type="PANTHER" id="PTHR30204">
    <property type="entry name" value="REDOX-CYCLING DRUG-SENSING TRANSCRIPTIONAL ACTIVATOR SOXR"/>
    <property type="match status" value="1"/>
</dbReference>
<dbReference type="Proteomes" id="UP000464314">
    <property type="component" value="Chromosome"/>
</dbReference>
<dbReference type="InterPro" id="IPR009061">
    <property type="entry name" value="DNA-bd_dom_put_sf"/>
</dbReference>
<evidence type="ECO:0000313" key="3">
    <source>
        <dbReference type="EMBL" id="QHQ61495.1"/>
    </source>
</evidence>
<organism evidence="3 4">
    <name type="scientific">Anaerocolumna sedimenticola</name>
    <dbReference type="NCBI Taxonomy" id="2696063"/>
    <lineage>
        <taxon>Bacteria</taxon>
        <taxon>Bacillati</taxon>
        <taxon>Bacillota</taxon>
        <taxon>Clostridia</taxon>
        <taxon>Lachnospirales</taxon>
        <taxon>Lachnospiraceae</taxon>
        <taxon>Anaerocolumna</taxon>
    </lineage>
</organism>
<dbReference type="PANTHER" id="PTHR30204:SF96">
    <property type="entry name" value="CHROMOSOME-ANCHORING PROTEIN RACA"/>
    <property type="match status" value="1"/>
</dbReference>
<dbReference type="Gene3D" id="1.10.1660.10">
    <property type="match status" value="1"/>
</dbReference>
<accession>A0A6P1TPD7</accession>
<dbReference type="GO" id="GO:0003700">
    <property type="term" value="F:DNA-binding transcription factor activity"/>
    <property type="evidence" value="ECO:0007669"/>
    <property type="project" value="InterPro"/>
</dbReference>
<name>A0A6P1TPD7_9FIRM</name>
<sequence>MENDEEHLFTIGELAKLVGVSVRTLQYYDQANLLNSTYTESHKRVYTRDDILKLQQILFLKSLGFPLQEINNKILKSKNSADLKKVFTQQREILLHQIANLNKIAVTLDQVISETEGGQEISVDRLITIIELMKQGNPYSFVVRYFNDEQLKSIENRLLAPSGENEILVEEVFAQLESLYQKGADPAGKAGQELAERWWNMVNYFTTGDIDMLERLISAGRDIGNWPEETKNISEPIENFLKKALNIYLLTNGIKIKIQNEHD</sequence>
<evidence type="ECO:0000256" key="1">
    <source>
        <dbReference type="ARBA" id="ARBA00023125"/>
    </source>
</evidence>
<dbReference type="KEGG" id="anr:Ana3638_12505"/>
<reference evidence="3 4" key="1">
    <citation type="submission" date="2020-01" db="EMBL/GenBank/DDBJ databases">
        <title>Genome analysis of Anaerocolumna sp. CBA3638.</title>
        <authorList>
            <person name="Kim J."/>
            <person name="Roh S.W."/>
        </authorList>
    </citation>
    <scope>NUCLEOTIDE SEQUENCE [LARGE SCALE GENOMIC DNA]</scope>
    <source>
        <strain evidence="3 4">CBA3638</strain>
    </source>
</reference>
<evidence type="ECO:0000313" key="4">
    <source>
        <dbReference type="Proteomes" id="UP000464314"/>
    </source>
</evidence>
<dbReference type="CDD" id="cd01106">
    <property type="entry name" value="HTH_TipAL-Mta"/>
    <property type="match status" value="1"/>
</dbReference>
<dbReference type="SUPFAM" id="SSF46955">
    <property type="entry name" value="Putative DNA-binding domain"/>
    <property type="match status" value="1"/>
</dbReference>
<keyword evidence="4" id="KW-1185">Reference proteome</keyword>
<dbReference type="InterPro" id="IPR012925">
    <property type="entry name" value="TipAS_dom"/>
</dbReference>
<protein>
    <submittedName>
        <fullName evidence="3">MerR family transcriptional regulator</fullName>
    </submittedName>
</protein>
<dbReference type="RefSeq" id="WP_161838320.1">
    <property type="nucleotide sequence ID" value="NZ_CP048000.1"/>
</dbReference>
<dbReference type="InterPro" id="IPR000551">
    <property type="entry name" value="MerR-type_HTH_dom"/>
</dbReference>
<dbReference type="SMART" id="SM00422">
    <property type="entry name" value="HTH_MERR"/>
    <property type="match status" value="1"/>
</dbReference>
<dbReference type="GO" id="GO:0003677">
    <property type="term" value="F:DNA binding"/>
    <property type="evidence" value="ECO:0007669"/>
    <property type="project" value="UniProtKB-KW"/>
</dbReference>
<dbReference type="InterPro" id="IPR047057">
    <property type="entry name" value="MerR_fam"/>
</dbReference>
<dbReference type="Pfam" id="PF13411">
    <property type="entry name" value="MerR_1"/>
    <property type="match status" value="1"/>
</dbReference>
<dbReference type="EMBL" id="CP048000">
    <property type="protein sequence ID" value="QHQ61495.1"/>
    <property type="molecule type" value="Genomic_DNA"/>
</dbReference>
<feature type="domain" description="HTH merR-type" evidence="2">
    <location>
        <begin position="8"/>
        <end position="77"/>
    </location>
</feature>
<keyword evidence="1" id="KW-0238">DNA-binding</keyword>